<name>A0A4C1Y8W4_EUMVA</name>
<reference evidence="1 2" key="1">
    <citation type="journal article" date="2019" name="Commun. Biol.">
        <title>The bagworm genome reveals a unique fibroin gene that provides high tensile strength.</title>
        <authorList>
            <person name="Kono N."/>
            <person name="Nakamura H."/>
            <person name="Ohtoshi R."/>
            <person name="Tomita M."/>
            <person name="Numata K."/>
            <person name="Arakawa K."/>
        </authorList>
    </citation>
    <scope>NUCLEOTIDE SEQUENCE [LARGE SCALE GENOMIC DNA]</scope>
</reference>
<gene>
    <name evidence="1" type="ORF">EVAR_60868_1</name>
</gene>
<keyword evidence="2" id="KW-1185">Reference proteome</keyword>
<evidence type="ECO:0000313" key="2">
    <source>
        <dbReference type="Proteomes" id="UP000299102"/>
    </source>
</evidence>
<comment type="caution">
    <text evidence="1">The sequence shown here is derived from an EMBL/GenBank/DDBJ whole genome shotgun (WGS) entry which is preliminary data.</text>
</comment>
<evidence type="ECO:0000313" key="1">
    <source>
        <dbReference type="EMBL" id="GBP71302.1"/>
    </source>
</evidence>
<sequence length="101" mass="10998">MGPTRVSVSVTCYAEGDFLVGFSPTFPAHTGAGVHYIFFTSSPSQERIKIYIPKKKKTGQVRGELAHRGFRTNLQDPVTYGYEHKDATPGMCEGDATPSAT</sequence>
<dbReference type="Proteomes" id="UP000299102">
    <property type="component" value="Unassembled WGS sequence"/>
</dbReference>
<protein>
    <submittedName>
        <fullName evidence="1">Uncharacterized protein</fullName>
    </submittedName>
</protein>
<proteinExistence type="predicted"/>
<accession>A0A4C1Y8W4</accession>
<dbReference type="AlphaFoldDB" id="A0A4C1Y8W4"/>
<dbReference type="EMBL" id="BGZK01001103">
    <property type="protein sequence ID" value="GBP71302.1"/>
    <property type="molecule type" value="Genomic_DNA"/>
</dbReference>
<organism evidence="1 2">
    <name type="scientific">Eumeta variegata</name>
    <name type="common">Bagworm moth</name>
    <name type="synonym">Eumeta japonica</name>
    <dbReference type="NCBI Taxonomy" id="151549"/>
    <lineage>
        <taxon>Eukaryota</taxon>
        <taxon>Metazoa</taxon>
        <taxon>Ecdysozoa</taxon>
        <taxon>Arthropoda</taxon>
        <taxon>Hexapoda</taxon>
        <taxon>Insecta</taxon>
        <taxon>Pterygota</taxon>
        <taxon>Neoptera</taxon>
        <taxon>Endopterygota</taxon>
        <taxon>Lepidoptera</taxon>
        <taxon>Glossata</taxon>
        <taxon>Ditrysia</taxon>
        <taxon>Tineoidea</taxon>
        <taxon>Psychidae</taxon>
        <taxon>Oiketicinae</taxon>
        <taxon>Eumeta</taxon>
    </lineage>
</organism>